<organism evidence="1 2">
    <name type="scientific">Dentiscutata heterogama</name>
    <dbReference type="NCBI Taxonomy" id="1316150"/>
    <lineage>
        <taxon>Eukaryota</taxon>
        <taxon>Fungi</taxon>
        <taxon>Fungi incertae sedis</taxon>
        <taxon>Mucoromycota</taxon>
        <taxon>Glomeromycotina</taxon>
        <taxon>Glomeromycetes</taxon>
        <taxon>Diversisporales</taxon>
        <taxon>Gigasporaceae</taxon>
        <taxon>Dentiscutata</taxon>
    </lineage>
</organism>
<comment type="caution">
    <text evidence="1">The sequence shown here is derived from an EMBL/GenBank/DDBJ whole genome shotgun (WGS) entry which is preliminary data.</text>
</comment>
<protein>
    <submittedName>
        <fullName evidence="1">4081_t:CDS:1</fullName>
    </submittedName>
</protein>
<gene>
    <name evidence="1" type="ORF">DHETER_LOCUS13164</name>
</gene>
<proteinExistence type="predicted"/>
<evidence type="ECO:0000313" key="2">
    <source>
        <dbReference type="Proteomes" id="UP000789702"/>
    </source>
</evidence>
<feature type="non-terminal residue" evidence="1">
    <location>
        <position position="1"/>
    </location>
</feature>
<accession>A0ACA9PXQ5</accession>
<sequence length="95" mass="11018">TEAAFREIIYKGFTESSETLIEEFESNFIVLIIGQYVYDENIEYITVPILYFPDDSTIKIEDLPYSYSLLIYSAPAMINSYQTNDEVGRQSFMLS</sequence>
<feature type="non-terminal residue" evidence="1">
    <location>
        <position position="95"/>
    </location>
</feature>
<dbReference type="EMBL" id="CAJVPU010034874">
    <property type="protein sequence ID" value="CAG8726451.1"/>
    <property type="molecule type" value="Genomic_DNA"/>
</dbReference>
<dbReference type="Proteomes" id="UP000789702">
    <property type="component" value="Unassembled WGS sequence"/>
</dbReference>
<evidence type="ECO:0000313" key="1">
    <source>
        <dbReference type="EMBL" id="CAG8726451.1"/>
    </source>
</evidence>
<reference evidence="1" key="1">
    <citation type="submission" date="2021-06" db="EMBL/GenBank/DDBJ databases">
        <authorList>
            <person name="Kallberg Y."/>
            <person name="Tangrot J."/>
            <person name="Rosling A."/>
        </authorList>
    </citation>
    <scope>NUCLEOTIDE SEQUENCE</scope>
    <source>
        <strain evidence="1">IL203A</strain>
    </source>
</reference>
<name>A0ACA9PXQ5_9GLOM</name>
<keyword evidence="2" id="KW-1185">Reference proteome</keyword>